<accession>A0A6A6XHQ0</accession>
<dbReference type="OrthoDB" id="3794847at2759"/>
<proteinExistence type="predicted"/>
<name>A0A6A6XHQ0_9PLEO</name>
<dbReference type="Proteomes" id="UP000799757">
    <property type="component" value="Unassembled WGS sequence"/>
</dbReference>
<organism evidence="1 2">
    <name type="scientific">Melanomma pulvis-pyrius CBS 109.77</name>
    <dbReference type="NCBI Taxonomy" id="1314802"/>
    <lineage>
        <taxon>Eukaryota</taxon>
        <taxon>Fungi</taxon>
        <taxon>Dikarya</taxon>
        <taxon>Ascomycota</taxon>
        <taxon>Pezizomycotina</taxon>
        <taxon>Dothideomycetes</taxon>
        <taxon>Pleosporomycetidae</taxon>
        <taxon>Pleosporales</taxon>
        <taxon>Melanommataceae</taxon>
        <taxon>Melanomma</taxon>
    </lineage>
</organism>
<reference evidence="1" key="1">
    <citation type="journal article" date="2020" name="Stud. Mycol.">
        <title>101 Dothideomycetes genomes: a test case for predicting lifestyles and emergence of pathogens.</title>
        <authorList>
            <person name="Haridas S."/>
            <person name="Albert R."/>
            <person name="Binder M."/>
            <person name="Bloem J."/>
            <person name="Labutti K."/>
            <person name="Salamov A."/>
            <person name="Andreopoulos B."/>
            <person name="Baker S."/>
            <person name="Barry K."/>
            <person name="Bills G."/>
            <person name="Bluhm B."/>
            <person name="Cannon C."/>
            <person name="Castanera R."/>
            <person name="Culley D."/>
            <person name="Daum C."/>
            <person name="Ezra D."/>
            <person name="Gonzalez J."/>
            <person name="Henrissat B."/>
            <person name="Kuo A."/>
            <person name="Liang C."/>
            <person name="Lipzen A."/>
            <person name="Lutzoni F."/>
            <person name="Magnuson J."/>
            <person name="Mondo S."/>
            <person name="Nolan M."/>
            <person name="Ohm R."/>
            <person name="Pangilinan J."/>
            <person name="Park H.-J."/>
            <person name="Ramirez L."/>
            <person name="Alfaro M."/>
            <person name="Sun H."/>
            <person name="Tritt A."/>
            <person name="Yoshinaga Y."/>
            <person name="Zwiers L.-H."/>
            <person name="Turgeon B."/>
            <person name="Goodwin S."/>
            <person name="Spatafora J."/>
            <person name="Crous P."/>
            <person name="Grigoriev I."/>
        </authorList>
    </citation>
    <scope>NUCLEOTIDE SEQUENCE</scope>
    <source>
        <strain evidence="1">CBS 109.77</strain>
    </source>
</reference>
<dbReference type="AlphaFoldDB" id="A0A6A6XHQ0"/>
<evidence type="ECO:0000313" key="1">
    <source>
        <dbReference type="EMBL" id="KAF2795425.1"/>
    </source>
</evidence>
<dbReference type="EMBL" id="MU001859">
    <property type="protein sequence ID" value="KAF2795425.1"/>
    <property type="molecule type" value="Genomic_DNA"/>
</dbReference>
<sequence length="363" mass="42284">MASTQPRVAAKQPTESKRKFSMQLRALVATIFGPWKFYSSIESKMKVAKISDRRADILQKMRTVDRKGTEIKQLQTETEALKIEIEANILSYSKSDCLKFASAFHNRLPRELRYMVYEHFISNLRSDLKIRSQDPIYYQHSKLLHIKDSNHYIFIADWVGLTVATEAAAYLYSQTQFRLLYAHQIDHFLKIPTNIFGYDLDPKTLIRSLELVVHYDKVAHWYKKSNSMLGANKKPDADGIREIRNTQIRSLNTLLGIKNIEGFRLIVLVNADRFELQSRVRALDVLKDIGPTLWRLKEKGMRIEVAQSYKFSFDIDNCFGGWLDGSLEQWETSIEERREMFAPTKNRMNVDKVLEDSVLSRAF</sequence>
<protein>
    <submittedName>
        <fullName evidence="1">Uncharacterized protein</fullName>
    </submittedName>
</protein>
<gene>
    <name evidence="1" type="ORF">K505DRAFT_360192</name>
</gene>
<keyword evidence="2" id="KW-1185">Reference proteome</keyword>
<evidence type="ECO:0000313" key="2">
    <source>
        <dbReference type="Proteomes" id="UP000799757"/>
    </source>
</evidence>